<dbReference type="Pfam" id="PF04471">
    <property type="entry name" value="Mrr_cat"/>
    <property type="match status" value="1"/>
</dbReference>
<evidence type="ECO:0000259" key="3">
    <source>
        <dbReference type="Pfam" id="PF14338"/>
    </source>
</evidence>
<dbReference type="InterPro" id="IPR025745">
    <property type="entry name" value="Mrr-like_N_dom"/>
</dbReference>
<dbReference type="GO" id="GO:0015666">
    <property type="term" value="F:restriction endodeoxyribonuclease activity"/>
    <property type="evidence" value="ECO:0007669"/>
    <property type="project" value="TreeGrafter"/>
</dbReference>
<feature type="domain" description="Restriction endonuclease type IV Mrr" evidence="2">
    <location>
        <begin position="175"/>
        <end position="292"/>
    </location>
</feature>
<dbReference type="GO" id="GO:0009307">
    <property type="term" value="P:DNA restriction-modification system"/>
    <property type="evidence" value="ECO:0007669"/>
    <property type="project" value="InterPro"/>
</dbReference>
<evidence type="ECO:0000256" key="1">
    <source>
        <dbReference type="SAM" id="MobiDB-lite"/>
    </source>
</evidence>
<keyword evidence="5" id="KW-1185">Reference proteome</keyword>
<dbReference type="InterPro" id="IPR007560">
    <property type="entry name" value="Restrct_endonuc_IV_Mrr"/>
</dbReference>
<dbReference type="SUPFAM" id="SSF52980">
    <property type="entry name" value="Restriction endonuclease-like"/>
    <property type="match status" value="1"/>
</dbReference>
<dbReference type="InterPro" id="IPR011856">
    <property type="entry name" value="tRNA_endonuc-like_dom_sf"/>
</dbReference>
<keyword evidence="4" id="KW-0540">Nuclease</keyword>
<dbReference type="Proteomes" id="UP000240228">
    <property type="component" value="Unassembled WGS sequence"/>
</dbReference>
<protein>
    <submittedName>
        <fullName evidence="4">Restriction endonuclease</fullName>
    </submittedName>
</protein>
<proteinExistence type="predicted"/>
<dbReference type="InterPro" id="IPR011335">
    <property type="entry name" value="Restrct_endonuc-II-like"/>
</dbReference>
<dbReference type="PANTHER" id="PTHR30015">
    <property type="entry name" value="MRR RESTRICTION SYSTEM PROTEIN"/>
    <property type="match status" value="1"/>
</dbReference>
<dbReference type="EMBL" id="NWTX01000001">
    <property type="protein sequence ID" value="PST47499.1"/>
    <property type="molecule type" value="Genomic_DNA"/>
</dbReference>
<dbReference type="AlphaFoldDB" id="A0A2T3GDE5"/>
<keyword evidence="4" id="KW-0255">Endonuclease</keyword>
<sequence length="322" mass="35835">MAIPRYDEFFGPVLRFLSDGKVHGSGEMLAALADEFKVTEEERRQLLPSGGSRVLNGRIGWARTYLKKAGLMESPKRGAYRITEEGRKALVSGEPIDNEYLNRYESFRDFVSGDSGDRDSEPSPETMRSGRTSRTSSHAESVKEDPSEETPDEALDRAFASISMRLADDLLTEVLKLSPVAFERFVLDLMAKMGYGAFDSANQMTPISGDEGIDGIIMEDKLGFDLIYVQAKRYAEDQTVGRPAIQAFVGAIAGRGGRGLFVTTAKFSRQAIDYAKLQHIILVDGHKLAQLMIEHDFGVSTRRTYEIKAVDSDIFNEYTDEE</sequence>
<evidence type="ECO:0000259" key="2">
    <source>
        <dbReference type="Pfam" id="PF04471"/>
    </source>
</evidence>
<evidence type="ECO:0000313" key="5">
    <source>
        <dbReference type="Proteomes" id="UP000240228"/>
    </source>
</evidence>
<feature type="region of interest" description="Disordered" evidence="1">
    <location>
        <begin position="111"/>
        <end position="152"/>
    </location>
</feature>
<keyword evidence="4" id="KW-0378">Hydrolase</keyword>
<dbReference type="RefSeq" id="WP_107043385.1">
    <property type="nucleotide sequence ID" value="NZ_NWTX01000001.1"/>
</dbReference>
<dbReference type="Gene3D" id="3.40.1350.10">
    <property type="match status" value="1"/>
</dbReference>
<dbReference type="InterPro" id="IPR052906">
    <property type="entry name" value="Type_IV_Methyl-Rstrct_Enzyme"/>
</dbReference>
<feature type="domain" description="Restriction system protein Mrr-like N-terminal" evidence="3">
    <location>
        <begin position="6"/>
        <end position="90"/>
    </location>
</feature>
<accession>A0A2T3GDE5</accession>
<evidence type="ECO:0000313" key="4">
    <source>
        <dbReference type="EMBL" id="PST47499.1"/>
    </source>
</evidence>
<name>A0A2T3GDE5_9BIFI</name>
<dbReference type="PANTHER" id="PTHR30015:SF7">
    <property type="entry name" value="TYPE IV METHYL-DIRECTED RESTRICTION ENZYME ECOKMRR"/>
    <property type="match status" value="1"/>
</dbReference>
<feature type="compositionally biased region" description="Low complexity" evidence="1">
    <location>
        <begin position="126"/>
        <end position="136"/>
    </location>
</feature>
<organism evidence="4 5">
    <name type="scientific">Bifidobacterium callitrichos</name>
    <dbReference type="NCBI Taxonomy" id="762209"/>
    <lineage>
        <taxon>Bacteria</taxon>
        <taxon>Bacillati</taxon>
        <taxon>Actinomycetota</taxon>
        <taxon>Actinomycetes</taxon>
        <taxon>Bifidobacteriales</taxon>
        <taxon>Bifidobacteriaceae</taxon>
        <taxon>Bifidobacterium</taxon>
    </lineage>
</organism>
<reference evidence="5" key="1">
    <citation type="submission" date="2017-09" db="EMBL/GenBank/DDBJ databases">
        <authorList>
            <person name="Sela D.A."/>
            <person name="Albert K."/>
        </authorList>
    </citation>
    <scope>NUCLEOTIDE SEQUENCE [LARGE SCALE GENOMIC DNA]</scope>
    <source>
        <strain evidence="5">UMA51805</strain>
    </source>
</reference>
<comment type="caution">
    <text evidence="4">The sequence shown here is derived from an EMBL/GenBank/DDBJ whole genome shotgun (WGS) entry which is preliminary data.</text>
</comment>
<reference evidence="4 5" key="2">
    <citation type="submission" date="2018-03" db="EMBL/GenBank/DDBJ databases">
        <title>The comparative genomics of Bifidobacterium callitrichos reflects dietary carbohydrate utilization within the common marmoset gut.</title>
        <authorList>
            <person name="Rani A."/>
        </authorList>
    </citation>
    <scope>NUCLEOTIDE SEQUENCE [LARGE SCALE GENOMIC DNA]</scope>
    <source>
        <strain evidence="4 5">UMA51805</strain>
    </source>
</reference>
<dbReference type="Pfam" id="PF14338">
    <property type="entry name" value="Mrr_N"/>
    <property type="match status" value="1"/>
</dbReference>
<dbReference type="GO" id="GO:0003677">
    <property type="term" value="F:DNA binding"/>
    <property type="evidence" value="ECO:0007669"/>
    <property type="project" value="InterPro"/>
</dbReference>
<gene>
    <name evidence="4" type="ORF">CPA40_01445</name>
</gene>